<dbReference type="SUPFAM" id="SSF55315">
    <property type="entry name" value="L30e-like"/>
    <property type="match status" value="1"/>
</dbReference>
<dbReference type="Gene3D" id="3.30.1330.30">
    <property type="match status" value="1"/>
</dbReference>
<proteinExistence type="predicted"/>
<dbReference type="AlphaFoldDB" id="A0A368E4T0"/>
<dbReference type="Proteomes" id="UP000252132">
    <property type="component" value="Unassembled WGS sequence"/>
</dbReference>
<dbReference type="EMBL" id="QOQF01000001">
    <property type="protein sequence ID" value="RCL78445.1"/>
    <property type="molecule type" value="Genomic_DNA"/>
</dbReference>
<name>A0A368E4T0_9PROT</name>
<dbReference type="InterPro" id="IPR035931">
    <property type="entry name" value="YlxR-like_sf"/>
</dbReference>
<evidence type="ECO:0000313" key="1">
    <source>
        <dbReference type="EMBL" id="RCL78445.1"/>
    </source>
</evidence>
<protein>
    <submittedName>
        <fullName evidence="1">DUF448 domain-containing protein</fullName>
    </submittedName>
</protein>
<evidence type="ECO:0000313" key="2">
    <source>
        <dbReference type="Proteomes" id="UP000252132"/>
    </source>
</evidence>
<gene>
    <name evidence="1" type="ORF">DBW69_00475</name>
</gene>
<reference evidence="1 2" key="1">
    <citation type="journal article" date="2018" name="Microbiome">
        <title>Fine metagenomic profile of the Mediterranean stratified and mixed water columns revealed by assembly and recruitment.</title>
        <authorList>
            <person name="Haro-Moreno J.M."/>
            <person name="Lopez-Perez M."/>
            <person name="De La Torre J.R."/>
            <person name="Picazo A."/>
            <person name="Camacho A."/>
            <person name="Rodriguez-Valera F."/>
        </authorList>
    </citation>
    <scope>NUCLEOTIDE SEQUENCE [LARGE SCALE GENOMIC DNA]</scope>
    <source>
        <strain evidence="1">MED-G55</strain>
    </source>
</reference>
<accession>A0A368E4T0</accession>
<comment type="caution">
    <text evidence="1">The sequence shown here is derived from an EMBL/GenBank/DDBJ whole genome shotgun (WGS) entry which is preliminary data.</text>
</comment>
<organism evidence="1 2">
    <name type="scientific">PS1 clade bacterium</name>
    <dbReference type="NCBI Taxonomy" id="2175152"/>
    <lineage>
        <taxon>Bacteria</taxon>
        <taxon>Pseudomonadati</taxon>
        <taxon>Pseudomonadota</taxon>
        <taxon>Alphaproteobacteria</taxon>
        <taxon>PS1 clade</taxon>
    </lineage>
</organism>
<dbReference type="InterPro" id="IPR029064">
    <property type="entry name" value="Ribosomal_eL30-like_sf"/>
</dbReference>
<dbReference type="SUPFAM" id="SSF64376">
    <property type="entry name" value="YlxR-like"/>
    <property type="match status" value="1"/>
</dbReference>
<sequence>MTKNLQCALTGELLPREKTIRFVIGPDNTVIADLSEELPGEGIRLLGYRGTLEASIRDGSFMGLFAKDRLDDDPVISASFLDKIESQLMDKVLGLIGLARRAGSVLNGFAKVEGSLKSGKCELLLTASDGAEDGRMKMTRLAEAVQCQQVTILPSARLSMALGQTNVIHAGIIGSGWADRLNASIDRLSLYVNGHEAA</sequence>